<accession>A0AA86IRH2</accession>
<protein>
    <submittedName>
        <fullName evidence="1">Uncharacterized protein</fullName>
    </submittedName>
</protein>
<evidence type="ECO:0000313" key="2">
    <source>
        <dbReference type="Proteomes" id="UP000682928"/>
    </source>
</evidence>
<gene>
    <name evidence="1" type="ORF">ENKO_00460</name>
</gene>
<dbReference type="Proteomes" id="UP000682928">
    <property type="component" value="Chromosome"/>
</dbReference>
<proteinExistence type="predicted"/>
<reference evidence="1" key="1">
    <citation type="submission" date="2021-04" db="EMBL/GenBank/DDBJ databases">
        <title>Difference and commonality of drug resistance evolution in various bacteria. and drug sensitivity profiles.</title>
        <authorList>
            <person name="Maeda T."/>
            <person name="Shibai A."/>
            <person name="Kawada K."/>
            <person name="Kotani H."/>
            <person name="Tarusawa Y."/>
            <person name="Tanabe K."/>
            <person name="Furusawa C."/>
        </authorList>
    </citation>
    <scope>NUCLEOTIDE SEQUENCE</scope>
    <source>
        <strain evidence="1">JCM 8580</strain>
    </source>
</reference>
<name>A0AA86IRH2_9ENTR</name>
<organism evidence="1 2">
    <name type="scientific">Enterobacter kobei</name>
    <dbReference type="NCBI Taxonomy" id="208224"/>
    <lineage>
        <taxon>Bacteria</taxon>
        <taxon>Pseudomonadati</taxon>
        <taxon>Pseudomonadota</taxon>
        <taxon>Gammaproteobacteria</taxon>
        <taxon>Enterobacterales</taxon>
        <taxon>Enterobacteriaceae</taxon>
        <taxon>Enterobacter</taxon>
        <taxon>Enterobacter cloacae complex</taxon>
    </lineage>
</organism>
<dbReference type="EMBL" id="AP024590">
    <property type="protein sequence ID" value="BCU53452.1"/>
    <property type="molecule type" value="Genomic_DNA"/>
</dbReference>
<dbReference type="AlphaFoldDB" id="A0AA86IRH2"/>
<sequence>MTLAGCALQKIGSRGGSAFPEPKGYPSTLNEQGQQIVGSILNDSNKSVIQSNTGHYGQVTDVISSRGRGLRYDAQGKPIDLLEPPG</sequence>
<evidence type="ECO:0000313" key="1">
    <source>
        <dbReference type="EMBL" id="BCU53452.1"/>
    </source>
</evidence>